<dbReference type="EMBL" id="CP076132">
    <property type="protein sequence ID" value="QWG01209.1"/>
    <property type="molecule type" value="Genomic_DNA"/>
</dbReference>
<dbReference type="RefSeq" id="WP_169662738.1">
    <property type="nucleotide sequence ID" value="NZ_CP076132.1"/>
</dbReference>
<evidence type="ECO:0000256" key="2">
    <source>
        <dbReference type="PROSITE-ProRule" id="PRU00335"/>
    </source>
</evidence>
<feature type="DNA-binding region" description="H-T-H motif" evidence="2">
    <location>
        <begin position="26"/>
        <end position="45"/>
    </location>
</feature>
<dbReference type="InterPro" id="IPR009057">
    <property type="entry name" value="Homeodomain-like_sf"/>
</dbReference>
<feature type="domain" description="HTH tetR-type" evidence="3">
    <location>
        <begin position="3"/>
        <end position="63"/>
    </location>
</feature>
<dbReference type="Proteomes" id="UP000678679">
    <property type="component" value="Chromosome 1"/>
</dbReference>
<keyword evidence="5" id="KW-1185">Reference proteome</keyword>
<dbReference type="InterPro" id="IPR036271">
    <property type="entry name" value="Tet_transcr_reg_TetR-rel_C_sf"/>
</dbReference>
<evidence type="ECO:0000256" key="1">
    <source>
        <dbReference type="ARBA" id="ARBA00023125"/>
    </source>
</evidence>
<dbReference type="SUPFAM" id="SSF46689">
    <property type="entry name" value="Homeodomain-like"/>
    <property type="match status" value="1"/>
</dbReference>
<dbReference type="KEGG" id="fya:KMW28_16315"/>
<dbReference type="Pfam" id="PF00440">
    <property type="entry name" value="TetR_N"/>
    <property type="match status" value="1"/>
</dbReference>
<keyword evidence="1 2" id="KW-0238">DNA-binding</keyword>
<dbReference type="AlphaFoldDB" id="A0AAX1N131"/>
<gene>
    <name evidence="4" type="ORF">KMW28_16315</name>
</gene>
<dbReference type="InterPro" id="IPR001647">
    <property type="entry name" value="HTH_TetR"/>
</dbReference>
<evidence type="ECO:0000259" key="3">
    <source>
        <dbReference type="PROSITE" id="PS50977"/>
    </source>
</evidence>
<name>A0AAX1N131_9BACT</name>
<dbReference type="PROSITE" id="PS50977">
    <property type="entry name" value="HTH_TETR_2"/>
    <property type="match status" value="1"/>
</dbReference>
<dbReference type="PROSITE" id="PS01081">
    <property type="entry name" value="HTH_TETR_1"/>
    <property type="match status" value="1"/>
</dbReference>
<evidence type="ECO:0000313" key="4">
    <source>
        <dbReference type="EMBL" id="QWG01209.1"/>
    </source>
</evidence>
<dbReference type="Gene3D" id="1.10.357.10">
    <property type="entry name" value="Tetracycline Repressor, domain 2"/>
    <property type="match status" value="1"/>
</dbReference>
<dbReference type="SUPFAM" id="SSF48498">
    <property type="entry name" value="Tetracyclin repressor-like, C-terminal domain"/>
    <property type="match status" value="1"/>
</dbReference>
<organism evidence="4 5">
    <name type="scientific">Flammeovirga yaeyamensis</name>
    <dbReference type="NCBI Taxonomy" id="367791"/>
    <lineage>
        <taxon>Bacteria</taxon>
        <taxon>Pseudomonadati</taxon>
        <taxon>Bacteroidota</taxon>
        <taxon>Cytophagia</taxon>
        <taxon>Cytophagales</taxon>
        <taxon>Flammeovirgaceae</taxon>
        <taxon>Flammeovirga</taxon>
    </lineage>
</organism>
<protein>
    <submittedName>
        <fullName evidence="4">TetR family transcriptional regulator</fullName>
    </submittedName>
</protein>
<proteinExistence type="predicted"/>
<dbReference type="PRINTS" id="PR00455">
    <property type="entry name" value="HTHTETR"/>
</dbReference>
<dbReference type="InterPro" id="IPR050624">
    <property type="entry name" value="HTH-type_Tx_Regulator"/>
</dbReference>
<accession>A0AAX1N131</accession>
<dbReference type="InterPro" id="IPR023772">
    <property type="entry name" value="DNA-bd_HTH_TetR-type_CS"/>
</dbReference>
<reference evidence="4 5" key="1">
    <citation type="submission" date="2021-05" db="EMBL/GenBank/DDBJ databases">
        <title>Comparative genomic studies on the polysaccharide-degrading batcterial strains of the Flammeovirga genus.</title>
        <authorList>
            <person name="Zewei F."/>
            <person name="Zheng Z."/>
            <person name="Yu L."/>
            <person name="Ruyue G."/>
            <person name="Yanhong M."/>
            <person name="Yuanyuan C."/>
            <person name="Jingyan G."/>
            <person name="Wenjun H."/>
        </authorList>
    </citation>
    <scope>NUCLEOTIDE SEQUENCE [LARGE SCALE GENOMIC DNA]</scope>
    <source>
        <strain evidence="4 5">NBRC:100898</strain>
    </source>
</reference>
<dbReference type="GO" id="GO:0003677">
    <property type="term" value="F:DNA binding"/>
    <property type="evidence" value="ECO:0007669"/>
    <property type="project" value="UniProtKB-UniRule"/>
</dbReference>
<sequence>MEKDTKSHIIEVGIRLFQEKGMNRVSLNQVIKETELSKGAFYHHFKNKEELIVACVMAFWDNLSKEFLSIPYQELSFRELLDLLLQQYHMILNSMETNGENAFEFYMNILFYIKNDNKLLDMSKGYFTQYNQILSHCLLEDQKKGIIREDVDIQTTAQHVSIASEGFALMAFSKIYDDPIPVIEKIYHQIYNSIKK</sequence>
<evidence type="ECO:0000313" key="5">
    <source>
        <dbReference type="Proteomes" id="UP000678679"/>
    </source>
</evidence>
<dbReference type="PANTHER" id="PTHR43479:SF11">
    <property type="entry name" value="ACREF_ENVCD OPERON REPRESSOR-RELATED"/>
    <property type="match status" value="1"/>
</dbReference>
<dbReference type="PANTHER" id="PTHR43479">
    <property type="entry name" value="ACREF/ENVCD OPERON REPRESSOR-RELATED"/>
    <property type="match status" value="1"/>
</dbReference>